<evidence type="ECO:0000313" key="2">
    <source>
        <dbReference type="Proteomes" id="UP000826271"/>
    </source>
</evidence>
<dbReference type="AlphaFoldDB" id="A0AAV6W718"/>
<evidence type="ECO:0000313" key="1">
    <source>
        <dbReference type="EMBL" id="KAG8367271.1"/>
    </source>
</evidence>
<name>A0AAV6W718_9LAMI</name>
<keyword evidence="2" id="KW-1185">Reference proteome</keyword>
<protein>
    <submittedName>
        <fullName evidence="1">Uncharacterized protein</fullName>
    </submittedName>
</protein>
<accession>A0AAV6W718</accession>
<proteinExistence type="predicted"/>
<dbReference type="Proteomes" id="UP000826271">
    <property type="component" value="Unassembled WGS sequence"/>
</dbReference>
<gene>
    <name evidence="1" type="ORF">BUALT_Bualt16G0055100</name>
</gene>
<reference evidence="1" key="1">
    <citation type="submission" date="2019-10" db="EMBL/GenBank/DDBJ databases">
        <authorList>
            <person name="Zhang R."/>
            <person name="Pan Y."/>
            <person name="Wang J."/>
            <person name="Ma R."/>
            <person name="Yu S."/>
        </authorList>
    </citation>
    <scope>NUCLEOTIDE SEQUENCE</scope>
    <source>
        <strain evidence="1">LA-IB0</strain>
        <tissue evidence="1">Leaf</tissue>
    </source>
</reference>
<dbReference type="EMBL" id="WHWC01000016">
    <property type="protein sequence ID" value="KAG8367271.1"/>
    <property type="molecule type" value="Genomic_DNA"/>
</dbReference>
<sequence length="92" mass="10575">MGSVLNRRRSSGLIDLSDWLDRNRNETVSNRVEWPEKMLYCDNLACRGVKVQWSHGDINGLIMVMAVNRRRDAAKPVWWRSVIVSVSNCTNA</sequence>
<organism evidence="1 2">
    <name type="scientific">Buddleja alternifolia</name>
    <dbReference type="NCBI Taxonomy" id="168488"/>
    <lineage>
        <taxon>Eukaryota</taxon>
        <taxon>Viridiplantae</taxon>
        <taxon>Streptophyta</taxon>
        <taxon>Embryophyta</taxon>
        <taxon>Tracheophyta</taxon>
        <taxon>Spermatophyta</taxon>
        <taxon>Magnoliopsida</taxon>
        <taxon>eudicotyledons</taxon>
        <taxon>Gunneridae</taxon>
        <taxon>Pentapetalae</taxon>
        <taxon>asterids</taxon>
        <taxon>lamiids</taxon>
        <taxon>Lamiales</taxon>
        <taxon>Scrophulariaceae</taxon>
        <taxon>Buddlejeae</taxon>
        <taxon>Buddleja</taxon>
    </lineage>
</organism>
<comment type="caution">
    <text evidence="1">The sequence shown here is derived from an EMBL/GenBank/DDBJ whole genome shotgun (WGS) entry which is preliminary data.</text>
</comment>